<dbReference type="SUPFAM" id="SSF63817">
    <property type="entry name" value="Sortase"/>
    <property type="match status" value="1"/>
</dbReference>
<evidence type="ECO:0000256" key="1">
    <source>
        <dbReference type="ARBA" id="ARBA00022801"/>
    </source>
</evidence>
<sequence length="281" mass="31711">MKKKWMSRLMTLLIVVVFVAGLSFLLYPTVSNLWNQAHQSRAIATYTEQVEKLDDSSNKEMLKAARKYNKELLKKADHWKLSKKDKKKYESLLDVSGTGIMGYIEVPKIDCSLPIYHGTDEGALQIAIGHLEGSSLPVGGKSSHCVLSGHRGLPSARLFTDLDQMEEGDTFILNILGHKLAYEVDQIKVVLPEEMSDLEIQEGKDLCTLVTCTPYGINTHRLLVRGHRVKYVETKVQEQKEVSKSKTDIRPVIAGAVAGVVVLFIIIFAVRRRRKHRNQQR</sequence>
<protein>
    <submittedName>
        <fullName evidence="3">Class C sortase</fullName>
    </submittedName>
</protein>
<dbReference type="Proteomes" id="UP000649826">
    <property type="component" value="Unassembled WGS sequence"/>
</dbReference>
<comment type="caution">
    <text evidence="3">The sequence shown here is derived from an EMBL/GenBank/DDBJ whole genome shotgun (WGS) entry which is preliminary data.</text>
</comment>
<evidence type="ECO:0000313" key="4">
    <source>
        <dbReference type="Proteomes" id="UP000649826"/>
    </source>
</evidence>
<dbReference type="EMBL" id="JACOQG010000001">
    <property type="protein sequence ID" value="MBC5778181.1"/>
    <property type="molecule type" value="Genomic_DNA"/>
</dbReference>
<dbReference type="CDD" id="cd05827">
    <property type="entry name" value="Sortase_C"/>
    <property type="match status" value="1"/>
</dbReference>
<dbReference type="Gene3D" id="2.40.260.10">
    <property type="entry name" value="Sortase"/>
    <property type="match status" value="1"/>
</dbReference>
<evidence type="ECO:0000313" key="3">
    <source>
        <dbReference type="EMBL" id="MBC5778181.1"/>
    </source>
</evidence>
<dbReference type="InterPro" id="IPR042002">
    <property type="entry name" value="Sortase_C"/>
</dbReference>
<dbReference type="RefSeq" id="WP_186993933.1">
    <property type="nucleotide sequence ID" value="NZ_JACOQG010000001.1"/>
</dbReference>
<evidence type="ECO:0000256" key="2">
    <source>
        <dbReference type="SAM" id="Phobius"/>
    </source>
</evidence>
<keyword evidence="4" id="KW-1185">Reference proteome</keyword>
<name>A0ABR7IDT0_9FIRM</name>
<gene>
    <name evidence="3" type="ORF">H8Z82_00575</name>
</gene>
<keyword evidence="1" id="KW-0378">Hydrolase</keyword>
<reference evidence="3 4" key="1">
    <citation type="submission" date="2020-08" db="EMBL/GenBank/DDBJ databases">
        <title>Genome public.</title>
        <authorList>
            <person name="Liu C."/>
            <person name="Sun Q."/>
        </authorList>
    </citation>
    <scope>NUCLEOTIDE SEQUENCE [LARGE SCALE GENOMIC DNA]</scope>
    <source>
        <strain evidence="3 4">M29</strain>
    </source>
</reference>
<keyword evidence="2" id="KW-0472">Membrane</keyword>
<dbReference type="Pfam" id="PF04203">
    <property type="entry name" value="Sortase"/>
    <property type="match status" value="1"/>
</dbReference>
<keyword evidence="2" id="KW-1133">Transmembrane helix</keyword>
<organism evidence="3 4">
    <name type="scientific">Blautia difficilis</name>
    <dbReference type="NCBI Taxonomy" id="2763027"/>
    <lineage>
        <taxon>Bacteria</taxon>
        <taxon>Bacillati</taxon>
        <taxon>Bacillota</taxon>
        <taxon>Clostridia</taxon>
        <taxon>Lachnospirales</taxon>
        <taxon>Lachnospiraceae</taxon>
        <taxon>Blautia</taxon>
    </lineage>
</organism>
<accession>A0ABR7IDT0</accession>
<dbReference type="InterPro" id="IPR023365">
    <property type="entry name" value="Sortase_dom-sf"/>
</dbReference>
<dbReference type="NCBIfam" id="TIGR01076">
    <property type="entry name" value="sortase_fam"/>
    <property type="match status" value="1"/>
</dbReference>
<proteinExistence type="predicted"/>
<dbReference type="NCBIfam" id="NF033745">
    <property type="entry name" value="class_C_sortase"/>
    <property type="match status" value="1"/>
</dbReference>
<dbReference type="InterPro" id="IPR005754">
    <property type="entry name" value="Sortase"/>
</dbReference>
<keyword evidence="2" id="KW-0812">Transmembrane</keyword>
<feature type="transmembrane region" description="Helical" evidence="2">
    <location>
        <begin position="252"/>
        <end position="271"/>
    </location>
</feature>